<evidence type="ECO:0008006" key="4">
    <source>
        <dbReference type="Google" id="ProtNLM"/>
    </source>
</evidence>
<evidence type="ECO:0000313" key="2">
    <source>
        <dbReference type="EMBL" id="RXR20981.1"/>
    </source>
</evidence>
<dbReference type="RefSeq" id="WP_129434381.1">
    <property type="nucleotide sequence ID" value="NZ_SBKO01000001.1"/>
</dbReference>
<organism evidence="2 3">
    <name type="scientific">Flavobacterium amnicola</name>
    <dbReference type="NCBI Taxonomy" id="2506422"/>
    <lineage>
        <taxon>Bacteria</taxon>
        <taxon>Pseudomonadati</taxon>
        <taxon>Bacteroidota</taxon>
        <taxon>Flavobacteriia</taxon>
        <taxon>Flavobacteriales</taxon>
        <taxon>Flavobacteriaceae</taxon>
        <taxon>Flavobacterium</taxon>
    </lineage>
</organism>
<sequence>MRKLLNLRWIALLAVTFTANAQQEKGIIGSTNWLNNWTEFKPAKTEYNETNQILYGKITTNTTLLKKNTYLLQGPVYVTNNAVLTIEPGTVIKGDSETNGALVITKGAQIIANGTETDPIVFTSNKPVKKAGDWAGLIILGDAPINKFGGTSSIAYDLDPASTIYGGTNPTATSGVLRFLRVEFAGKKIKGFKDYNALTLAAVGNKTVIENVMCSFSASNSLEVLGGELAMKNIVSLRSSGDDFRFTQGTQCKMDNSLAVRHSLYSGATRARCMNVNSYDKKEEADFSKKLSSVVATNCTLVNTTENLAADITSGLVKEAVFVGDNTTFALKNSVISGFMPAVIIDDEVKPEAGGLKKIALSQLYFNYCKGNVFIENTTNNEDLEDYYGNPQFSNLYESTPNDVLFIDIKSATKNPDFRVQIGKITASK</sequence>
<dbReference type="AlphaFoldDB" id="A0A4V1N299"/>
<evidence type="ECO:0000313" key="3">
    <source>
        <dbReference type="Proteomes" id="UP000290283"/>
    </source>
</evidence>
<dbReference type="Proteomes" id="UP000290283">
    <property type="component" value="Unassembled WGS sequence"/>
</dbReference>
<dbReference type="OrthoDB" id="1521716at2"/>
<gene>
    <name evidence="2" type="ORF">EQG63_03315</name>
</gene>
<dbReference type="EMBL" id="SBKO01000001">
    <property type="protein sequence ID" value="RXR20981.1"/>
    <property type="molecule type" value="Genomic_DNA"/>
</dbReference>
<evidence type="ECO:0000256" key="1">
    <source>
        <dbReference type="SAM" id="SignalP"/>
    </source>
</evidence>
<keyword evidence="1" id="KW-0732">Signal</keyword>
<protein>
    <recommendedName>
        <fullName evidence="4">T9SS C-terminal target domain-containing protein</fullName>
    </recommendedName>
</protein>
<name>A0A4V1N299_9FLAO</name>
<comment type="caution">
    <text evidence="2">The sequence shown here is derived from an EMBL/GenBank/DDBJ whole genome shotgun (WGS) entry which is preliminary data.</text>
</comment>
<feature type="chain" id="PRO_5020399787" description="T9SS C-terminal target domain-containing protein" evidence="1">
    <location>
        <begin position="22"/>
        <end position="429"/>
    </location>
</feature>
<dbReference type="SUPFAM" id="SSF51126">
    <property type="entry name" value="Pectin lyase-like"/>
    <property type="match status" value="1"/>
</dbReference>
<dbReference type="InterPro" id="IPR011050">
    <property type="entry name" value="Pectin_lyase_fold/virulence"/>
</dbReference>
<dbReference type="PANTHER" id="PTHR41339">
    <property type="entry name" value="LIPL48"/>
    <property type="match status" value="1"/>
</dbReference>
<dbReference type="PANTHER" id="PTHR41339:SF1">
    <property type="entry name" value="SECRETED PROTEIN"/>
    <property type="match status" value="1"/>
</dbReference>
<reference evidence="3" key="1">
    <citation type="submission" date="2019-01" db="EMBL/GenBank/DDBJ databases">
        <title>Cytophagaceae bacterium strain CAR-16.</title>
        <authorList>
            <person name="Chen W.-M."/>
        </authorList>
    </citation>
    <scope>NUCLEOTIDE SEQUENCE [LARGE SCALE GENOMIC DNA]</scope>
    <source>
        <strain evidence="3">LLJ-11</strain>
    </source>
</reference>
<proteinExistence type="predicted"/>
<accession>A0A4V1N299</accession>
<feature type="signal peptide" evidence="1">
    <location>
        <begin position="1"/>
        <end position="21"/>
    </location>
</feature>
<keyword evidence="3" id="KW-1185">Reference proteome</keyword>